<dbReference type="OMA" id="TIMERPT"/>
<dbReference type="Gene3D" id="3.40.50.300">
    <property type="entry name" value="P-loop containing nucleotide triphosphate hydrolases"/>
    <property type="match status" value="1"/>
</dbReference>
<reference evidence="2 3" key="1">
    <citation type="journal article" date="2008" name="Nature">
        <title>The Phaeodactylum genome reveals the evolutionary history of diatom genomes.</title>
        <authorList>
            <person name="Bowler C."/>
            <person name="Allen A.E."/>
            <person name="Badger J.H."/>
            <person name="Grimwood J."/>
            <person name="Jabbari K."/>
            <person name="Kuo A."/>
            <person name="Maheswari U."/>
            <person name="Martens C."/>
            <person name="Maumus F."/>
            <person name="Otillar R.P."/>
            <person name="Rayko E."/>
            <person name="Salamov A."/>
            <person name="Vandepoele K."/>
            <person name="Beszteri B."/>
            <person name="Gruber A."/>
            <person name="Heijde M."/>
            <person name="Katinka M."/>
            <person name="Mock T."/>
            <person name="Valentin K."/>
            <person name="Verret F."/>
            <person name="Berges J.A."/>
            <person name="Brownlee C."/>
            <person name="Cadoret J.P."/>
            <person name="Chiovitti A."/>
            <person name="Choi C.J."/>
            <person name="Coesel S."/>
            <person name="De Martino A."/>
            <person name="Detter J.C."/>
            <person name="Durkin C."/>
            <person name="Falciatore A."/>
            <person name="Fournet J."/>
            <person name="Haruta M."/>
            <person name="Huysman M.J."/>
            <person name="Jenkins B.D."/>
            <person name="Jiroutova K."/>
            <person name="Jorgensen R.E."/>
            <person name="Joubert Y."/>
            <person name="Kaplan A."/>
            <person name="Kroger N."/>
            <person name="Kroth P.G."/>
            <person name="La Roche J."/>
            <person name="Lindquist E."/>
            <person name="Lommer M."/>
            <person name="Martin-Jezequel V."/>
            <person name="Lopez P.J."/>
            <person name="Lucas S."/>
            <person name="Mangogna M."/>
            <person name="McGinnis K."/>
            <person name="Medlin L.K."/>
            <person name="Montsant A."/>
            <person name="Oudot-Le Secq M.P."/>
            <person name="Napoli C."/>
            <person name="Obornik M."/>
            <person name="Parker M.S."/>
            <person name="Petit J.L."/>
            <person name="Porcel B.M."/>
            <person name="Poulsen N."/>
            <person name="Robison M."/>
            <person name="Rychlewski L."/>
            <person name="Rynearson T.A."/>
            <person name="Schmutz J."/>
            <person name="Shapiro H."/>
            <person name="Siaut M."/>
            <person name="Stanley M."/>
            <person name="Sussman M.R."/>
            <person name="Taylor A.R."/>
            <person name="Vardi A."/>
            <person name="von Dassow P."/>
            <person name="Vyverman W."/>
            <person name="Willis A."/>
            <person name="Wyrwicz L.S."/>
            <person name="Rokhsar D.S."/>
            <person name="Weissenbach J."/>
            <person name="Armbrust E.V."/>
            <person name="Green B.R."/>
            <person name="Van de Peer Y."/>
            <person name="Grigoriev I.V."/>
        </authorList>
    </citation>
    <scope>NUCLEOTIDE SEQUENCE [LARGE SCALE GENOMIC DNA]</scope>
    <source>
        <strain evidence="2 3">CCAP 1055/1</strain>
    </source>
</reference>
<dbReference type="GeneID" id="7203384"/>
<sequence length="851" mass="95262">MTLIIKPFIREDENAERYVPIFSQIIKSTGKQFESNIMEHILQYRELEATELQLIKLVKIAEDWLTQYARIEVAEVPANLRASLMLYEGVEVNQVAQNTTFSMRENVSVLSKELKKLLCFLWRHDCVGTGIIVKTRQELSDLLELSESSTQIIEGGLIGKLLVDILLENPASTSQCPLGCVYAAARCFFISKDQLVLRSADASASQVATIMHLFRLAYCSVVGTVSHPLGYIEGAKVLVKTIMERPTMNTLGPMIRHLREIQMQKPKIVDRYFSRNGEIVVQGLIFKPEIWKTLIPRVVSAARLVLSQIFDGKDWEVFLTTTLPLLNVGISGGADEGVQFQVQQAGGDVFSESLKLSPQLNEMDQDHLSSIVEFCLHGLGLGSMRYSETLGLQDFQVLWGDGALYFYAKSTKKWKAQSKLSTELTQHKLPKSISRIVLLFRLVISLRGGDLSSFVPVRSDRKYLMKDFVQSLFCLPRAPDDLQVRHFFASLSNYLFPMQDDGKATTSDMVAMQSHHAPSTHASTYFTHRKAHLEDYYDAYHFHLGDKDTQWTFDIPLDVLPENTIVAALKILYGGEANWLSETQRSMVLTWSTLSKNVIANLPCGGGKSAVWEVTAYARHRVGLTRKCAVVVVPYKFLAYNHYHSAKSKFELLDGVSVDMLESSAVCSNQVPTILKSDVLPHILFLTVDALAKLLEFHLPIVQSMQSRLAGFVIDECHCPYTETFRPVFDCLQDLTMFGVPICALSGTLPSTFPSSLMKYYGVSAFETVADSDCIGDGFSLSIKQCHDEVAAVTRKVVQERNQNSRSAIHIIAASARVAELLFQQLCSKSFQCLLVTSLRGGRTQSSTFLQ</sequence>
<dbReference type="PaxDb" id="2850-Phatr48289"/>
<dbReference type="RefSeq" id="XP_002182593.1">
    <property type="nucleotide sequence ID" value="XM_002182557.1"/>
</dbReference>
<dbReference type="eggNOG" id="ENOG502SVQE">
    <property type="taxonomic scope" value="Eukaryota"/>
</dbReference>
<dbReference type="GO" id="GO:0003676">
    <property type="term" value="F:nucleic acid binding"/>
    <property type="evidence" value="ECO:0007669"/>
    <property type="project" value="InterPro"/>
</dbReference>
<dbReference type="AlphaFoldDB" id="B7G6M0"/>
<evidence type="ECO:0000313" key="3">
    <source>
        <dbReference type="Proteomes" id="UP000000759"/>
    </source>
</evidence>
<dbReference type="KEGG" id="pti:PHATRDRAFT_48289"/>
<dbReference type="SUPFAM" id="SSF52540">
    <property type="entry name" value="P-loop containing nucleoside triphosphate hydrolases"/>
    <property type="match status" value="1"/>
</dbReference>
<proteinExistence type="predicted"/>
<keyword evidence="3" id="KW-1185">Reference proteome</keyword>
<dbReference type="EMBL" id="CM000618">
    <property type="protein sequence ID" value="EEC45880.1"/>
    <property type="molecule type" value="Genomic_DNA"/>
</dbReference>
<accession>B7G6M0</accession>
<feature type="domain" description="Helicase ATP-binding" evidence="1">
    <location>
        <begin position="589"/>
        <end position="752"/>
    </location>
</feature>
<dbReference type="PROSITE" id="PS51192">
    <property type="entry name" value="HELICASE_ATP_BIND_1"/>
    <property type="match status" value="1"/>
</dbReference>
<evidence type="ECO:0000259" key="1">
    <source>
        <dbReference type="PROSITE" id="PS51192"/>
    </source>
</evidence>
<gene>
    <name evidence="2" type="ORF">PHATRDRAFT_48289</name>
</gene>
<dbReference type="InParanoid" id="B7G6M0"/>
<dbReference type="Pfam" id="PF00270">
    <property type="entry name" value="DEAD"/>
    <property type="match status" value="1"/>
</dbReference>
<dbReference type="Proteomes" id="UP000000759">
    <property type="component" value="Chromosome 16"/>
</dbReference>
<evidence type="ECO:0000313" key="2">
    <source>
        <dbReference type="EMBL" id="EEC45880.1"/>
    </source>
</evidence>
<organism evidence="2 3">
    <name type="scientific">Phaeodactylum tricornutum (strain CCAP 1055/1)</name>
    <dbReference type="NCBI Taxonomy" id="556484"/>
    <lineage>
        <taxon>Eukaryota</taxon>
        <taxon>Sar</taxon>
        <taxon>Stramenopiles</taxon>
        <taxon>Ochrophyta</taxon>
        <taxon>Bacillariophyta</taxon>
        <taxon>Bacillariophyceae</taxon>
        <taxon>Bacillariophycidae</taxon>
        <taxon>Naviculales</taxon>
        <taxon>Phaeodactylaceae</taxon>
        <taxon>Phaeodactylum</taxon>
    </lineage>
</organism>
<dbReference type="InterPro" id="IPR027417">
    <property type="entry name" value="P-loop_NTPase"/>
</dbReference>
<dbReference type="OrthoDB" id="56122at2759"/>
<name>B7G6M0_PHATC</name>
<dbReference type="GO" id="GO:0005524">
    <property type="term" value="F:ATP binding"/>
    <property type="evidence" value="ECO:0007669"/>
    <property type="project" value="InterPro"/>
</dbReference>
<reference evidence="3" key="2">
    <citation type="submission" date="2008-08" db="EMBL/GenBank/DDBJ databases">
        <authorList>
            <consortium name="Diatom Consortium"/>
            <person name="Grigoriev I."/>
            <person name="Grimwood J."/>
            <person name="Kuo A."/>
            <person name="Otillar R.P."/>
            <person name="Salamov A."/>
            <person name="Detter J.C."/>
            <person name="Lindquist E."/>
            <person name="Shapiro H."/>
            <person name="Lucas S."/>
            <person name="Glavina del Rio T."/>
            <person name="Pitluck S."/>
            <person name="Rokhsar D."/>
            <person name="Bowler C."/>
        </authorList>
    </citation>
    <scope>GENOME REANNOTATION</scope>
    <source>
        <strain evidence="3">CCAP 1055/1</strain>
    </source>
</reference>
<dbReference type="InterPro" id="IPR014001">
    <property type="entry name" value="Helicase_ATP-bd"/>
</dbReference>
<dbReference type="InterPro" id="IPR011545">
    <property type="entry name" value="DEAD/DEAH_box_helicase_dom"/>
</dbReference>
<dbReference type="SMART" id="SM00487">
    <property type="entry name" value="DEXDc"/>
    <property type="match status" value="1"/>
</dbReference>
<protein>
    <recommendedName>
        <fullName evidence="1">Helicase ATP-binding domain-containing protein</fullName>
    </recommendedName>
</protein>
<dbReference type="HOGENOM" id="CLU_010608_0_0_1"/>